<dbReference type="Pfam" id="PF00645">
    <property type="entry name" value="zf-PARP"/>
    <property type="match status" value="2"/>
</dbReference>
<dbReference type="SUPFAM" id="SSF47587">
    <property type="entry name" value="Domain of poly(ADP-ribose) polymerase"/>
    <property type="match status" value="1"/>
</dbReference>
<dbReference type="InterPro" id="IPR036930">
    <property type="entry name" value="WGR_dom_sf"/>
</dbReference>
<evidence type="ECO:0000256" key="5">
    <source>
        <dbReference type="ARBA" id="ARBA00022679"/>
    </source>
</evidence>
<dbReference type="InterPro" id="IPR036420">
    <property type="entry name" value="BRCT_dom_sf"/>
</dbReference>
<dbReference type="PROSITE" id="PS51977">
    <property type="entry name" value="WGR"/>
    <property type="match status" value="1"/>
</dbReference>
<dbReference type="Pfam" id="PF21728">
    <property type="entry name" value="PADR1_N"/>
    <property type="match status" value="1"/>
</dbReference>
<dbReference type="PIRSF" id="PIRSF000489">
    <property type="entry name" value="NAD_ADPRT"/>
    <property type="match status" value="1"/>
</dbReference>
<dbReference type="InterPro" id="IPR001510">
    <property type="entry name" value="Znf_PARP"/>
</dbReference>
<dbReference type="GO" id="GO:0003677">
    <property type="term" value="F:DNA binding"/>
    <property type="evidence" value="ECO:0007669"/>
    <property type="project" value="UniProtKB-UniRule"/>
</dbReference>
<reference evidence="26 27" key="1">
    <citation type="submission" date="2024-02" db="EMBL/GenBank/DDBJ databases">
        <authorList>
            <person name="Vignale AGUSTIN F."/>
            <person name="Sosa J E."/>
            <person name="Modenutti C."/>
        </authorList>
    </citation>
    <scope>NUCLEOTIDE SEQUENCE [LARGE SCALE GENOMIC DNA]</scope>
</reference>
<dbReference type="SMART" id="SM01335">
    <property type="entry name" value="PADR1"/>
    <property type="match status" value="1"/>
</dbReference>
<dbReference type="SMART" id="SM00773">
    <property type="entry name" value="WGR"/>
    <property type="match status" value="1"/>
</dbReference>
<dbReference type="SUPFAM" id="SSF56399">
    <property type="entry name" value="ADP-ribosylation"/>
    <property type="match status" value="1"/>
</dbReference>
<evidence type="ECO:0000256" key="14">
    <source>
        <dbReference type="ARBA" id="ARBA00023242"/>
    </source>
</evidence>
<dbReference type="Gene3D" id="3.90.228.10">
    <property type="match status" value="1"/>
</dbReference>
<feature type="domain" description="PARP-type" evidence="21">
    <location>
        <begin position="8"/>
        <end position="91"/>
    </location>
</feature>
<comment type="caution">
    <text evidence="26">The sequence shown here is derived from an EMBL/GenBank/DDBJ whole genome shotgun (WGS) entry which is preliminary data.</text>
</comment>
<evidence type="ECO:0000256" key="7">
    <source>
        <dbReference type="ARBA" id="ARBA00022723"/>
    </source>
</evidence>
<dbReference type="GO" id="GO:0005634">
    <property type="term" value="C:nucleus"/>
    <property type="evidence" value="ECO:0007669"/>
    <property type="project" value="UniProtKB-SubCell"/>
</dbReference>
<evidence type="ECO:0000259" key="21">
    <source>
        <dbReference type="PROSITE" id="PS50064"/>
    </source>
</evidence>
<dbReference type="PANTHER" id="PTHR10459:SF80">
    <property type="entry name" value="POLY [ADP-RIBOSE] POLYMERASE 1"/>
    <property type="match status" value="1"/>
</dbReference>
<dbReference type="InterPro" id="IPR001357">
    <property type="entry name" value="BRCT_dom"/>
</dbReference>
<dbReference type="Pfam" id="PF00644">
    <property type="entry name" value="PARP"/>
    <property type="match status" value="1"/>
</dbReference>
<dbReference type="Pfam" id="PF16589">
    <property type="entry name" value="BRCT_2"/>
    <property type="match status" value="1"/>
</dbReference>
<dbReference type="Gene3D" id="3.30.1740.10">
    <property type="entry name" value="Zinc finger, PARP-type"/>
    <property type="match status" value="2"/>
</dbReference>
<feature type="domain" description="WGR" evidence="25">
    <location>
        <begin position="522"/>
        <end position="622"/>
    </location>
</feature>
<name>A0ABC8RZM7_9AQUA</name>
<evidence type="ECO:0000256" key="18">
    <source>
        <dbReference type="PIRNR" id="PIRNR000489"/>
    </source>
</evidence>
<evidence type="ECO:0000256" key="16">
    <source>
        <dbReference type="ARBA" id="ARBA00024945"/>
    </source>
</evidence>
<evidence type="ECO:0000256" key="4">
    <source>
        <dbReference type="ARBA" id="ARBA00022676"/>
    </source>
</evidence>
<dbReference type="GO" id="GO:0051287">
    <property type="term" value="F:NAD binding"/>
    <property type="evidence" value="ECO:0007669"/>
    <property type="project" value="UniProtKB-UniRule"/>
</dbReference>
<evidence type="ECO:0000259" key="24">
    <source>
        <dbReference type="PROSITE" id="PS51060"/>
    </source>
</evidence>
<dbReference type="InterPro" id="IPR050800">
    <property type="entry name" value="ARTD/PARP"/>
</dbReference>
<dbReference type="PROSITE" id="PS51059">
    <property type="entry name" value="PARP_CATALYTIC"/>
    <property type="match status" value="1"/>
</dbReference>
<dbReference type="InterPro" id="IPR012982">
    <property type="entry name" value="PARP1-like_PADR1_Zn_ribbon"/>
</dbReference>
<feature type="domain" description="BRCT" evidence="22">
    <location>
        <begin position="402"/>
        <end position="493"/>
    </location>
</feature>
<evidence type="ECO:0000259" key="22">
    <source>
        <dbReference type="PROSITE" id="PS50172"/>
    </source>
</evidence>
<keyword evidence="4 18" id="KW-0328">Glycosyltransferase</keyword>
<accession>A0ABC8RZM7</accession>
<feature type="compositionally biased region" description="Low complexity" evidence="20">
    <location>
        <begin position="390"/>
        <end position="404"/>
    </location>
</feature>
<feature type="domain" description="PARP catalytic" evidence="23">
    <location>
        <begin position="770"/>
        <end position="995"/>
    </location>
</feature>
<dbReference type="EC" id="2.4.2.30" evidence="18"/>
<evidence type="ECO:0000259" key="23">
    <source>
        <dbReference type="PROSITE" id="PS51059"/>
    </source>
</evidence>
<protein>
    <recommendedName>
        <fullName evidence="18 19">Poly [ADP-ribose] polymerase</fullName>
        <ecNumber evidence="18">2.4.2.30</ecNumber>
    </recommendedName>
</protein>
<evidence type="ECO:0000259" key="25">
    <source>
        <dbReference type="PROSITE" id="PS51977"/>
    </source>
</evidence>
<keyword evidence="9" id="KW-0013">ADP-ribosylation</keyword>
<dbReference type="InterPro" id="IPR036616">
    <property type="entry name" value="Poly(ADP-ribose)pol_reg_dom_sf"/>
</dbReference>
<evidence type="ECO:0000256" key="15">
    <source>
        <dbReference type="ARBA" id="ARBA00024347"/>
    </source>
</evidence>
<dbReference type="PANTHER" id="PTHR10459">
    <property type="entry name" value="DNA LIGASE"/>
    <property type="match status" value="1"/>
</dbReference>
<keyword evidence="13 18" id="KW-0238">DNA-binding</keyword>
<dbReference type="Pfam" id="PF05406">
    <property type="entry name" value="WGR"/>
    <property type="match status" value="1"/>
</dbReference>
<keyword evidence="7 18" id="KW-0479">Metal-binding</keyword>
<evidence type="ECO:0000256" key="17">
    <source>
        <dbReference type="ARBA" id="ARBA00033987"/>
    </source>
</evidence>
<evidence type="ECO:0000256" key="6">
    <source>
        <dbReference type="ARBA" id="ARBA00022695"/>
    </source>
</evidence>
<dbReference type="Gene3D" id="1.20.142.10">
    <property type="entry name" value="Poly(ADP-ribose) polymerase, regulatory domain"/>
    <property type="match status" value="1"/>
</dbReference>
<comment type="catalytic activity">
    <reaction evidence="1 18">
        <text>L-aspartyl-[protein] + NAD(+) = 4-O-(ADP-D-ribosyl)-L-aspartyl-[protein] + nicotinamide</text>
        <dbReference type="Rhea" id="RHEA:54424"/>
        <dbReference type="Rhea" id="RHEA-COMP:9867"/>
        <dbReference type="Rhea" id="RHEA-COMP:13832"/>
        <dbReference type="ChEBI" id="CHEBI:17154"/>
        <dbReference type="ChEBI" id="CHEBI:29961"/>
        <dbReference type="ChEBI" id="CHEBI:57540"/>
        <dbReference type="ChEBI" id="CHEBI:138102"/>
    </reaction>
</comment>
<dbReference type="SMART" id="SM01336">
    <property type="entry name" value="zf-PARP"/>
    <property type="match status" value="2"/>
</dbReference>
<evidence type="ECO:0000313" key="26">
    <source>
        <dbReference type="EMBL" id="CAK9150025.1"/>
    </source>
</evidence>
<dbReference type="InterPro" id="IPR008893">
    <property type="entry name" value="WGR_domain"/>
</dbReference>
<dbReference type="CDD" id="cd01437">
    <property type="entry name" value="parp_like"/>
    <property type="match status" value="1"/>
</dbReference>
<comment type="catalytic activity">
    <reaction evidence="17 18">
        <text>NAD(+) + (ADP-D-ribosyl)n-acceptor = nicotinamide + (ADP-D-ribosyl)n+1-acceptor + H(+).</text>
        <dbReference type="EC" id="2.4.2.30"/>
    </reaction>
</comment>
<dbReference type="PROSITE" id="PS52007">
    <property type="entry name" value="PADR1"/>
    <property type="match status" value="1"/>
</dbReference>
<dbReference type="GO" id="GO:0008270">
    <property type="term" value="F:zinc ion binding"/>
    <property type="evidence" value="ECO:0007669"/>
    <property type="project" value="UniProtKB-KW"/>
</dbReference>
<dbReference type="FunFam" id="1.20.142.10:FF:000002">
    <property type="entry name" value="Poly [ADP-ribose] polymerase"/>
    <property type="match status" value="1"/>
</dbReference>
<dbReference type="SUPFAM" id="SSF52113">
    <property type="entry name" value="BRCT domain"/>
    <property type="match status" value="1"/>
</dbReference>
<dbReference type="FunFam" id="3.40.50.10190:FF:000051">
    <property type="entry name" value="Poly [ADP-ribose] polymerase"/>
    <property type="match status" value="1"/>
</dbReference>
<evidence type="ECO:0000256" key="9">
    <source>
        <dbReference type="ARBA" id="ARBA00022765"/>
    </source>
</evidence>
<dbReference type="AlphaFoldDB" id="A0ABC8RZM7"/>
<evidence type="ECO:0000256" key="20">
    <source>
        <dbReference type="SAM" id="MobiDB-lite"/>
    </source>
</evidence>
<comment type="catalytic activity">
    <reaction evidence="2 18">
        <text>L-glutamyl-[protein] + NAD(+) = 5-O-(ADP-D-ribosyl)-L-glutamyl-[protein] + nicotinamide</text>
        <dbReference type="Rhea" id="RHEA:58224"/>
        <dbReference type="Rhea" id="RHEA-COMP:10208"/>
        <dbReference type="Rhea" id="RHEA-COMP:15089"/>
        <dbReference type="ChEBI" id="CHEBI:17154"/>
        <dbReference type="ChEBI" id="CHEBI:29973"/>
        <dbReference type="ChEBI" id="CHEBI:57540"/>
        <dbReference type="ChEBI" id="CHEBI:142540"/>
    </reaction>
</comment>
<keyword evidence="6" id="KW-0548">Nucleotidyltransferase</keyword>
<evidence type="ECO:0000256" key="2">
    <source>
        <dbReference type="ARBA" id="ARBA00000459"/>
    </source>
</evidence>
<dbReference type="Pfam" id="PF08063">
    <property type="entry name" value="Zn_ribbon_PADR1"/>
    <property type="match status" value="1"/>
</dbReference>
<dbReference type="Gene3D" id="3.90.640.80">
    <property type="match status" value="1"/>
</dbReference>
<keyword evidence="11 18" id="KW-0862">Zinc</keyword>
<comment type="function">
    <text evidence="16">Involved in the base excision repair (BER) pathway, by catalyzing the poly(ADP-ribosyl)ation of a limited number of acceptor proteins involved in chromatin architecture and in DNA metabolism. This modification follows DNA damages and appears as an obligatory step in a detection/signaling pathway leading to the reparation of DNA strand breaks.</text>
</comment>
<gene>
    <name evidence="26" type="ORF">ILEXP_LOCUS18137</name>
</gene>
<evidence type="ECO:0000256" key="19">
    <source>
        <dbReference type="RuleBase" id="RU362114"/>
    </source>
</evidence>
<dbReference type="PROSITE" id="PS50172">
    <property type="entry name" value="BRCT"/>
    <property type="match status" value="1"/>
</dbReference>
<keyword evidence="8" id="KW-0677">Repeat</keyword>
<dbReference type="CDD" id="cd08001">
    <property type="entry name" value="WGR_PARP1_like"/>
    <property type="match status" value="1"/>
</dbReference>
<evidence type="ECO:0000256" key="13">
    <source>
        <dbReference type="ARBA" id="ARBA00023125"/>
    </source>
</evidence>
<evidence type="ECO:0000256" key="1">
    <source>
        <dbReference type="ARBA" id="ARBA00000438"/>
    </source>
</evidence>
<dbReference type="FunFam" id="3.30.1740.10:FF:000004">
    <property type="entry name" value="Poly [ADP-ribose] polymerase"/>
    <property type="match status" value="1"/>
</dbReference>
<dbReference type="InterPro" id="IPR049296">
    <property type="entry name" value="PARP1-like_PADR1_N"/>
</dbReference>
<comment type="subcellular location">
    <subcellularLocation>
        <location evidence="3 18">Nucleus</location>
    </subcellularLocation>
</comment>
<dbReference type="FunFam" id="3.90.228.10:FF:000002">
    <property type="entry name" value="Poly [ADP-ribose] polymerase"/>
    <property type="match status" value="1"/>
</dbReference>
<dbReference type="SMART" id="SM00292">
    <property type="entry name" value="BRCT"/>
    <property type="match status" value="1"/>
</dbReference>
<comment type="similarity">
    <text evidence="15">Belongs to the ARTD/PARP family.</text>
</comment>
<evidence type="ECO:0000313" key="27">
    <source>
        <dbReference type="Proteomes" id="UP001642360"/>
    </source>
</evidence>
<evidence type="ECO:0000256" key="10">
    <source>
        <dbReference type="ARBA" id="ARBA00022771"/>
    </source>
</evidence>
<feature type="domain" description="PARP-type" evidence="21">
    <location>
        <begin position="103"/>
        <end position="183"/>
    </location>
</feature>
<feature type="region of interest" description="Disordered" evidence="20">
    <location>
        <begin position="375"/>
        <end position="404"/>
    </location>
</feature>
<feature type="domain" description="PARP alpha-helical" evidence="24">
    <location>
        <begin position="645"/>
        <end position="763"/>
    </location>
</feature>
<sequence>MATPPKPWKAEYAKSARSSCKTCKNNIEKEKFRLGKIVQATQFDGFMPMWNHADCILRKANQIKFLDDVEGLELLRWEDQQKIRKYIESSVPSNVRASTGTEYAVEVSQTSRATCRRCSQKIVKGEVRVSAKNDGQGAKGLAWHHVNCFVEFSPTIKVDKLFGWENLSASDQAAVLTLVKMVPSTEKGTKVETQEDLEALQQLTSKGGTKRKGVLSSGQKLKLAKAEGDACASKIASDKNADLGGELSRDSNMESQLEAQTKKLWALKDDLRKKVSTAEMREMLEANGQDSTGSELNLREHCADGMLFGALCRCPLCSGCLRYSGGMYKCHGYLSAWSKCSYSSTEPERVNGKWKIPEETKNEYLCKWFKSQKAKKPARILPSPSTRVPSGSQAAKESSQSSKGETLGDLRVALAGVSKESMEQWKSKIKEAGGQVHAKIKKDTNCLVVSGVLDDQDAEIRKARRMKRPIVREDYLVDCIKKQKKLPFELYKIEAIGEARSMVTVKVKGQSAVHEASGLQDSGHILEDGKIIYNTTLNMSDLSTGVNSYYVLQIIQDDKGSDCYVFRKWGRVGYEKIGGSKLEEMSKSDAIQEFKRLFLEKTGNSWEAWLRKKNFQKQPGRFFPLDIDYGVNKEAPKKKNLNDTNSKLAPPLVELMKMLFNVETYRAAMMEFEINMSEMPLGKLSKSNIQKGFEALTQIQNLLTSAAYDASVKESLIVDASNRFFTVIPSIHPHVIKDEDDFKSKVKMLEALQDIEIASRLVGFDVDSDDSLDEKYMKLKCDIAPLPHDSEDYKLIHKYLQATHAPTHTDWALELEEVFSLERVGEIDKFAPHRERLKNRMLLWHGSRLTNYVGILSQGLRIAPPEAPTTGYMFGKGVYFADLVSKSAQYCYTDKKNPVGLMLLSEVALGEVYELKKSKYMDKPPEGKHSTKGLGKKVPQESDYVKWRDDIVVPCGKPVSSSVKATELMYNEYIVYNTAQVKMQFLLKVRFHHKR</sequence>
<keyword evidence="12 18" id="KW-0520">NAD</keyword>
<dbReference type="SUPFAM" id="SSF142921">
    <property type="entry name" value="WGR domain-like"/>
    <property type="match status" value="1"/>
</dbReference>
<dbReference type="PROSITE" id="PS50064">
    <property type="entry name" value="ZF_PARP_2"/>
    <property type="match status" value="2"/>
</dbReference>
<dbReference type="InterPro" id="IPR004102">
    <property type="entry name" value="Poly(ADP-ribose)pol_reg_dom"/>
</dbReference>
<dbReference type="InterPro" id="IPR008288">
    <property type="entry name" value="PARP"/>
</dbReference>
<organism evidence="26 27">
    <name type="scientific">Ilex paraguariensis</name>
    <name type="common">yerba mate</name>
    <dbReference type="NCBI Taxonomy" id="185542"/>
    <lineage>
        <taxon>Eukaryota</taxon>
        <taxon>Viridiplantae</taxon>
        <taxon>Streptophyta</taxon>
        <taxon>Embryophyta</taxon>
        <taxon>Tracheophyta</taxon>
        <taxon>Spermatophyta</taxon>
        <taxon>Magnoliopsida</taxon>
        <taxon>eudicotyledons</taxon>
        <taxon>Gunneridae</taxon>
        <taxon>Pentapetalae</taxon>
        <taxon>asterids</taxon>
        <taxon>campanulids</taxon>
        <taxon>Aquifoliales</taxon>
        <taxon>Aquifoliaceae</taxon>
        <taxon>Ilex</taxon>
    </lineage>
</organism>
<dbReference type="InterPro" id="IPR012317">
    <property type="entry name" value="Poly(ADP-ribose)pol_cat_dom"/>
</dbReference>
<keyword evidence="27" id="KW-1185">Reference proteome</keyword>
<dbReference type="GO" id="GO:0003950">
    <property type="term" value="F:NAD+ poly-ADP-ribosyltransferase activity"/>
    <property type="evidence" value="ECO:0007669"/>
    <property type="project" value="UniProtKB-UniRule"/>
</dbReference>
<proteinExistence type="inferred from homology"/>
<keyword evidence="5 18" id="KW-0808">Transferase</keyword>
<evidence type="ECO:0000256" key="12">
    <source>
        <dbReference type="ARBA" id="ARBA00023027"/>
    </source>
</evidence>
<evidence type="ECO:0000256" key="11">
    <source>
        <dbReference type="ARBA" id="ARBA00022833"/>
    </source>
</evidence>
<keyword evidence="10" id="KW-0863">Zinc-finger</keyword>
<dbReference type="Pfam" id="PF02877">
    <property type="entry name" value="PARP_reg"/>
    <property type="match status" value="1"/>
</dbReference>
<dbReference type="SUPFAM" id="SSF57716">
    <property type="entry name" value="Glucocorticoid receptor-like (DNA-binding domain)"/>
    <property type="match status" value="2"/>
</dbReference>
<dbReference type="Proteomes" id="UP001642360">
    <property type="component" value="Unassembled WGS sequence"/>
</dbReference>
<keyword evidence="14 18" id="KW-0539">Nucleus</keyword>
<evidence type="ECO:0000256" key="8">
    <source>
        <dbReference type="ARBA" id="ARBA00022737"/>
    </source>
</evidence>
<evidence type="ECO:0000256" key="3">
    <source>
        <dbReference type="ARBA" id="ARBA00004123"/>
    </source>
</evidence>
<dbReference type="EMBL" id="CAUOFW020001970">
    <property type="protein sequence ID" value="CAK9150025.1"/>
    <property type="molecule type" value="Genomic_DNA"/>
</dbReference>
<dbReference type="GO" id="GO:0016779">
    <property type="term" value="F:nucleotidyltransferase activity"/>
    <property type="evidence" value="ECO:0007669"/>
    <property type="project" value="UniProtKB-KW"/>
</dbReference>
<dbReference type="GO" id="GO:0006974">
    <property type="term" value="P:DNA damage response"/>
    <property type="evidence" value="ECO:0007669"/>
    <property type="project" value="UniProtKB-ARBA"/>
</dbReference>
<dbReference type="PROSITE" id="PS51060">
    <property type="entry name" value="PARP_ALPHA_HD"/>
    <property type="match status" value="1"/>
</dbReference>
<dbReference type="GO" id="GO:0070212">
    <property type="term" value="P:protein poly-ADP-ribosylation"/>
    <property type="evidence" value="ECO:0007669"/>
    <property type="project" value="UniProtKB-ARBA"/>
</dbReference>
<dbReference type="InterPro" id="IPR036957">
    <property type="entry name" value="Znf_PARP_sf"/>
</dbReference>
<dbReference type="Gene3D" id="3.40.50.10190">
    <property type="entry name" value="BRCT domain"/>
    <property type="match status" value="1"/>
</dbReference>